<dbReference type="NCBIfam" id="TIGR02937">
    <property type="entry name" value="sigma70-ECF"/>
    <property type="match status" value="1"/>
</dbReference>
<dbReference type="Gene3D" id="1.10.10.10">
    <property type="entry name" value="Winged helix-like DNA-binding domain superfamily/Winged helix DNA-binding domain"/>
    <property type="match status" value="2"/>
</dbReference>
<feature type="compositionally biased region" description="Basic and acidic residues" evidence="7">
    <location>
        <begin position="253"/>
        <end position="267"/>
    </location>
</feature>
<reference evidence="10" key="2">
    <citation type="journal article" date="2020" name="Zhi Wu Fen Lei Xue Bao">
        <title>Insights into the origin and evolution of plant sigma factors.</title>
        <authorList>
            <person name="Fu X.-X."/>
            <person name="Zhang J."/>
            <person name="Zhang G.-Q."/>
            <person name="Liu Z.-J."/>
            <person name="Chen Z.-D."/>
        </authorList>
    </citation>
    <scope>NUCLEOTIDE SEQUENCE</scope>
</reference>
<protein>
    <recommendedName>
        <fullName evidence="6">RNA polymerase sigma factor</fullName>
    </recommendedName>
</protein>
<keyword evidence="6" id="KW-0934">Plastid</keyword>
<keyword evidence="5 6" id="KW-0804">Transcription</keyword>
<dbReference type="PROSITE" id="PS00716">
    <property type="entry name" value="SIGMA70_2"/>
    <property type="match status" value="1"/>
</dbReference>
<feature type="compositionally biased region" description="Basic residues" evidence="7">
    <location>
        <begin position="268"/>
        <end position="277"/>
    </location>
</feature>
<name>A0A6G6D395_ANTAG</name>
<evidence type="ECO:0000256" key="7">
    <source>
        <dbReference type="SAM" id="MobiDB-lite"/>
    </source>
</evidence>
<evidence type="ECO:0000259" key="9">
    <source>
        <dbReference type="PROSITE" id="PS00716"/>
    </source>
</evidence>
<evidence type="ECO:0000256" key="4">
    <source>
        <dbReference type="ARBA" id="ARBA00023125"/>
    </source>
</evidence>
<dbReference type="InterPro" id="IPR014284">
    <property type="entry name" value="RNA_pol_sigma-70_dom"/>
</dbReference>
<dbReference type="InterPro" id="IPR013324">
    <property type="entry name" value="RNA_pol_sigma_r3/r4-like"/>
</dbReference>
<gene>
    <name evidence="10" type="primary">SIG2B</name>
</gene>
<evidence type="ECO:0000256" key="2">
    <source>
        <dbReference type="ARBA" id="ARBA00023015"/>
    </source>
</evidence>
<keyword evidence="2 6" id="KW-0805">Transcription regulation</keyword>
<reference evidence="10" key="1">
    <citation type="submission" date="2019-06" db="EMBL/GenBank/DDBJ databases">
        <authorList>
            <person name="Fu X."/>
            <person name="Zhang J."/>
            <person name="Zhang G."/>
            <person name="Liu Z."/>
            <person name="Chen Z."/>
        </authorList>
    </citation>
    <scope>NUCLEOTIDE SEQUENCE</scope>
</reference>
<organism evidence="10">
    <name type="scientific">Anthoceros angustus</name>
    <name type="common">Hornwort</name>
    <name type="synonym">Anthoceros formosae</name>
    <dbReference type="NCBI Taxonomy" id="48387"/>
    <lineage>
        <taxon>Eukaryota</taxon>
        <taxon>Viridiplantae</taxon>
        <taxon>Streptophyta</taxon>
        <taxon>Embryophyta</taxon>
        <taxon>Anthocerotophyta</taxon>
        <taxon>Anthocerotopsida</taxon>
        <taxon>Anthocerotidae</taxon>
        <taxon>Anthocerotales</taxon>
        <taxon>Anthocerotaceae</taxon>
        <taxon>Anthoceros</taxon>
    </lineage>
</organism>
<comment type="function">
    <text evidence="6">Sigma factors are initiation factors that promote the attachment of plastid-encoded RNA polymerase (PEP) to specific initiation sites and are then released.</text>
</comment>
<dbReference type="InterPro" id="IPR016262">
    <property type="entry name" value="RNA_pol_sigma_SigB/C/D/F"/>
</dbReference>
<dbReference type="SUPFAM" id="SSF88946">
    <property type="entry name" value="Sigma2 domain of RNA polymerase sigma factors"/>
    <property type="match status" value="1"/>
</dbReference>
<feature type="domain" description="RNA polymerase sigma-70" evidence="8">
    <location>
        <begin position="388"/>
        <end position="401"/>
    </location>
</feature>
<comment type="subcellular location">
    <subcellularLocation>
        <location evidence="6">Plastid</location>
        <location evidence="6">Chloroplast</location>
    </subcellularLocation>
</comment>
<feature type="region of interest" description="Disordered" evidence="7">
    <location>
        <begin position="208"/>
        <end position="281"/>
    </location>
</feature>
<accession>A0A6G6D395</accession>
<dbReference type="InterPro" id="IPR007624">
    <property type="entry name" value="RNA_pol_sigma70_r3"/>
</dbReference>
<feature type="compositionally biased region" description="Basic residues" evidence="7">
    <location>
        <begin position="241"/>
        <end position="252"/>
    </location>
</feature>
<dbReference type="Gene3D" id="1.10.601.10">
    <property type="entry name" value="RNA Polymerase Primary Sigma Factor"/>
    <property type="match status" value="1"/>
</dbReference>
<dbReference type="GO" id="GO:0003677">
    <property type="term" value="F:DNA binding"/>
    <property type="evidence" value="ECO:0007669"/>
    <property type="project" value="UniProtKB-KW"/>
</dbReference>
<dbReference type="InterPro" id="IPR007630">
    <property type="entry name" value="RNA_pol_sigma70_r4"/>
</dbReference>
<dbReference type="PROSITE" id="PS00715">
    <property type="entry name" value="SIGMA70_1"/>
    <property type="match status" value="1"/>
</dbReference>
<feature type="region of interest" description="Disordered" evidence="7">
    <location>
        <begin position="50"/>
        <end position="69"/>
    </location>
</feature>
<feature type="compositionally biased region" description="Basic and acidic residues" evidence="7">
    <location>
        <begin position="218"/>
        <end position="227"/>
    </location>
</feature>
<dbReference type="GO" id="GO:0006352">
    <property type="term" value="P:DNA-templated transcription initiation"/>
    <property type="evidence" value="ECO:0007669"/>
    <property type="project" value="UniProtKB-UniRule"/>
</dbReference>
<dbReference type="Pfam" id="PF04542">
    <property type="entry name" value="Sigma70_r2"/>
    <property type="match status" value="1"/>
</dbReference>
<keyword evidence="6" id="KW-0150">Chloroplast</keyword>
<dbReference type="PRINTS" id="PR00046">
    <property type="entry name" value="SIGMA70FCT"/>
</dbReference>
<dbReference type="AlphaFoldDB" id="A0A6G6D395"/>
<dbReference type="SUPFAM" id="SSF88659">
    <property type="entry name" value="Sigma3 and sigma4 domains of RNA polymerase sigma factors"/>
    <property type="match status" value="2"/>
</dbReference>
<keyword evidence="4 6" id="KW-0238">DNA-binding</keyword>
<dbReference type="PANTHER" id="PTHR30603:SF47">
    <property type="entry name" value="RNA POLYMERASE SIGMA FACTOR SIGD, CHLOROPLASTIC"/>
    <property type="match status" value="1"/>
</dbReference>
<sequence length="600" mass="67044">MLDGFELISVSTVRMAEVLAAWPRGALRSQCCELKQAFGSTAGFTTVQATPASPSTRLLQRGENPGRTSAALKETDALQAQPSAFTDPLARLLSRSYPGGHTDTSWCIRARKVPKGVAATLTESWTASDAALAAAAAVEAMTLARAAAKAAEDAMLLADTWVDDEQEMGEFPSEKDLLMLERARLREMEQASTDVELLSEEARGHFSDLGQGLNGIHLSKDETRDTNGRSPESDGNVVVRSTRRKERLRKRERAQGKAEKLAAEMSRKRSGSSKVRKSALGEDAGERVRGCIKDMCKKRLLTMDEEAELSRGIQDLMHLDVVKKEVTAQLGREPSLQEWANAAGMQPAAFETRLMDGQECKDRMIVSNLRLVVSMARNYVGRGLCLQDLIQEGSMGLIRGAEKFDCRKGFKFSTYAHWWIRQALNRAVSEQSRTIRLPVHMYEVLVRINKARRTISQHYERPPRDEEVAEMLGMGVDKIKLITRSAKMPQSMEKPIGKDHDDRTLGDILGSTEVESAAEDAISQEFQKQHVNSLLDTLDQREREILKLRYGLEDGKVRTLEEIGNVFNVTRERIRQIEGKAMRKLKQRTSGCNLHDYVRL</sequence>
<dbReference type="CDD" id="cd06171">
    <property type="entry name" value="Sigma70_r4"/>
    <property type="match status" value="1"/>
</dbReference>
<dbReference type="PANTHER" id="PTHR30603">
    <property type="entry name" value="RNA POLYMERASE SIGMA FACTOR RPO"/>
    <property type="match status" value="1"/>
</dbReference>
<evidence type="ECO:0000256" key="3">
    <source>
        <dbReference type="ARBA" id="ARBA00023082"/>
    </source>
</evidence>
<evidence type="ECO:0000256" key="1">
    <source>
        <dbReference type="ARBA" id="ARBA00007788"/>
    </source>
</evidence>
<evidence type="ECO:0000256" key="5">
    <source>
        <dbReference type="ARBA" id="ARBA00023163"/>
    </source>
</evidence>
<dbReference type="InterPro" id="IPR050239">
    <property type="entry name" value="Sigma-70_RNA_pol_init_factors"/>
</dbReference>
<dbReference type="Pfam" id="PF04539">
    <property type="entry name" value="Sigma70_r3"/>
    <property type="match status" value="1"/>
</dbReference>
<dbReference type="GO" id="GO:0009507">
    <property type="term" value="C:chloroplast"/>
    <property type="evidence" value="ECO:0007669"/>
    <property type="project" value="UniProtKB-SubCell"/>
</dbReference>
<dbReference type="GO" id="GO:0016987">
    <property type="term" value="F:sigma factor activity"/>
    <property type="evidence" value="ECO:0007669"/>
    <property type="project" value="UniProtKB-UniRule"/>
</dbReference>
<dbReference type="InterPro" id="IPR007627">
    <property type="entry name" value="RNA_pol_sigma70_r2"/>
</dbReference>
<evidence type="ECO:0000259" key="8">
    <source>
        <dbReference type="PROSITE" id="PS00715"/>
    </source>
</evidence>
<comment type="similarity">
    <text evidence="1 6">Belongs to the sigma-70 factor family.</text>
</comment>
<evidence type="ECO:0000313" key="10">
    <source>
        <dbReference type="EMBL" id="QIE09854.1"/>
    </source>
</evidence>
<keyword evidence="3 6" id="KW-0731">Sigma factor</keyword>
<dbReference type="InterPro" id="IPR000943">
    <property type="entry name" value="RNA_pol_sigma70"/>
</dbReference>
<proteinExistence type="inferred from homology"/>
<dbReference type="EMBL" id="MN092722">
    <property type="protein sequence ID" value="QIE09854.1"/>
    <property type="molecule type" value="Genomic_DNA"/>
</dbReference>
<feature type="domain" description="RNA polymerase sigma-70" evidence="9">
    <location>
        <begin position="559"/>
        <end position="585"/>
    </location>
</feature>
<dbReference type="Pfam" id="PF04545">
    <property type="entry name" value="Sigma70_r4"/>
    <property type="match status" value="1"/>
</dbReference>
<dbReference type="InterPro" id="IPR013325">
    <property type="entry name" value="RNA_pol_sigma_r2"/>
</dbReference>
<evidence type="ECO:0000256" key="6">
    <source>
        <dbReference type="PIRNR" id="PIRNR000767"/>
    </source>
</evidence>
<dbReference type="InterPro" id="IPR036388">
    <property type="entry name" value="WH-like_DNA-bd_sf"/>
</dbReference>
<dbReference type="PIRSF" id="PIRSF000767">
    <property type="entry name" value="RNA_pol_sigma_SigB/C/D"/>
    <property type="match status" value="1"/>
</dbReference>